<dbReference type="GO" id="GO:0016020">
    <property type="term" value="C:membrane"/>
    <property type="evidence" value="ECO:0007669"/>
    <property type="project" value="UniProtKB-SubCell"/>
</dbReference>
<dbReference type="CDD" id="cd19051">
    <property type="entry name" value="LGIC_TM_cation"/>
    <property type="match status" value="1"/>
</dbReference>
<evidence type="ECO:0000256" key="2">
    <source>
        <dbReference type="ARBA" id="ARBA00022692"/>
    </source>
</evidence>
<keyword evidence="6" id="KW-0732">Signal</keyword>
<evidence type="ECO:0000256" key="3">
    <source>
        <dbReference type="ARBA" id="ARBA00022989"/>
    </source>
</evidence>
<reference evidence="9" key="3">
    <citation type="submission" date="2023-05" db="EMBL/GenBank/DDBJ databases">
        <authorList>
            <person name="Smith C.H."/>
        </authorList>
    </citation>
    <scope>NUCLEOTIDE SEQUENCE</scope>
    <source>
        <strain evidence="9">CHS0354</strain>
        <tissue evidence="9">Mantle</tissue>
    </source>
</reference>
<feature type="signal peptide" evidence="6">
    <location>
        <begin position="1"/>
        <end position="23"/>
    </location>
</feature>
<keyword evidence="4 5" id="KW-0472">Membrane</keyword>
<dbReference type="SUPFAM" id="SSF90112">
    <property type="entry name" value="Neurotransmitter-gated ion-channel transmembrane pore"/>
    <property type="match status" value="1"/>
</dbReference>
<dbReference type="InterPro" id="IPR038050">
    <property type="entry name" value="Neuro_actylchol_rec"/>
</dbReference>
<dbReference type="EMBL" id="JAEAOA010002345">
    <property type="protein sequence ID" value="KAK3590263.1"/>
    <property type="molecule type" value="Genomic_DNA"/>
</dbReference>
<feature type="domain" description="Neurotransmitter-gated ion-channel transmembrane" evidence="8">
    <location>
        <begin position="237"/>
        <end position="323"/>
    </location>
</feature>
<dbReference type="InterPro" id="IPR006202">
    <property type="entry name" value="Neur_chan_lig-bd"/>
</dbReference>
<evidence type="ECO:0000313" key="9">
    <source>
        <dbReference type="EMBL" id="KAK3590263.1"/>
    </source>
</evidence>
<feature type="transmembrane region" description="Helical" evidence="5">
    <location>
        <begin position="379"/>
        <end position="406"/>
    </location>
</feature>
<dbReference type="Gene3D" id="1.20.58.390">
    <property type="entry name" value="Neurotransmitter-gated ion-channel transmembrane domain"/>
    <property type="match status" value="1"/>
</dbReference>
<evidence type="ECO:0000256" key="6">
    <source>
        <dbReference type="SAM" id="SignalP"/>
    </source>
</evidence>
<evidence type="ECO:0000259" key="8">
    <source>
        <dbReference type="Pfam" id="PF02932"/>
    </source>
</evidence>
<protein>
    <submittedName>
        <fullName evidence="9">Uncharacterized protein</fullName>
    </submittedName>
</protein>
<dbReference type="InterPro" id="IPR036719">
    <property type="entry name" value="Neuro-gated_channel_TM_sf"/>
</dbReference>
<evidence type="ECO:0000313" key="10">
    <source>
        <dbReference type="Proteomes" id="UP001195483"/>
    </source>
</evidence>
<feature type="domain" description="Neurotransmitter-gated ion-channel ligand-binding" evidence="7">
    <location>
        <begin position="30"/>
        <end position="230"/>
    </location>
</feature>
<dbReference type="Pfam" id="PF02931">
    <property type="entry name" value="Neur_chan_LBD"/>
    <property type="match status" value="1"/>
</dbReference>
<keyword evidence="3 5" id="KW-1133">Transmembrane helix</keyword>
<feature type="transmembrane region" description="Helical" evidence="5">
    <location>
        <begin position="262"/>
        <end position="283"/>
    </location>
</feature>
<dbReference type="GO" id="GO:0005230">
    <property type="term" value="F:extracellular ligand-gated monoatomic ion channel activity"/>
    <property type="evidence" value="ECO:0007669"/>
    <property type="project" value="InterPro"/>
</dbReference>
<name>A0AAE0VTP9_9BIVA</name>
<dbReference type="Pfam" id="PF02932">
    <property type="entry name" value="Neur_chan_memb"/>
    <property type="match status" value="1"/>
</dbReference>
<reference evidence="9" key="1">
    <citation type="journal article" date="2021" name="Genome Biol. Evol.">
        <title>A High-Quality Reference Genome for a Parasitic Bivalve with Doubly Uniparental Inheritance (Bivalvia: Unionida).</title>
        <authorList>
            <person name="Smith C.H."/>
        </authorList>
    </citation>
    <scope>NUCLEOTIDE SEQUENCE</scope>
    <source>
        <strain evidence="9">CHS0354</strain>
    </source>
</reference>
<keyword evidence="10" id="KW-1185">Reference proteome</keyword>
<gene>
    <name evidence="9" type="ORF">CHS0354_041341</name>
</gene>
<evidence type="ECO:0000256" key="1">
    <source>
        <dbReference type="ARBA" id="ARBA00004141"/>
    </source>
</evidence>
<feature type="transmembrane region" description="Helical" evidence="5">
    <location>
        <begin position="231"/>
        <end position="255"/>
    </location>
</feature>
<proteinExistence type="predicted"/>
<evidence type="ECO:0000256" key="4">
    <source>
        <dbReference type="ARBA" id="ARBA00023136"/>
    </source>
</evidence>
<dbReference type="PRINTS" id="PR00252">
    <property type="entry name" value="NRIONCHANNEL"/>
</dbReference>
<dbReference type="SUPFAM" id="SSF63712">
    <property type="entry name" value="Nicotinic receptor ligand binding domain-like"/>
    <property type="match status" value="1"/>
</dbReference>
<dbReference type="InterPro" id="IPR036734">
    <property type="entry name" value="Neur_chan_lig-bd_sf"/>
</dbReference>
<reference evidence="9" key="2">
    <citation type="journal article" date="2021" name="Genome Biol. Evol.">
        <title>Developing a high-quality reference genome for a parasitic bivalve with doubly uniparental inheritance (Bivalvia: Unionida).</title>
        <authorList>
            <person name="Smith C.H."/>
        </authorList>
    </citation>
    <scope>NUCLEOTIDE SEQUENCE</scope>
    <source>
        <strain evidence="9">CHS0354</strain>
        <tissue evidence="9">Mantle</tissue>
    </source>
</reference>
<keyword evidence="2 5" id="KW-0812">Transmembrane</keyword>
<dbReference type="AlphaFoldDB" id="A0AAE0VTP9"/>
<dbReference type="InterPro" id="IPR006029">
    <property type="entry name" value="Neurotrans-gated_channel_TM"/>
</dbReference>
<dbReference type="Proteomes" id="UP001195483">
    <property type="component" value="Unassembled WGS sequence"/>
</dbReference>
<evidence type="ECO:0000259" key="7">
    <source>
        <dbReference type="Pfam" id="PF02931"/>
    </source>
</evidence>
<evidence type="ECO:0000256" key="5">
    <source>
        <dbReference type="SAM" id="Phobius"/>
    </source>
</evidence>
<feature type="chain" id="PRO_5041903837" evidence="6">
    <location>
        <begin position="24"/>
        <end position="407"/>
    </location>
</feature>
<dbReference type="InterPro" id="IPR006201">
    <property type="entry name" value="Neur_channel"/>
</dbReference>
<comment type="caution">
    <text evidence="9">The sequence shown here is derived from an EMBL/GenBank/DDBJ whole genome shotgun (WGS) entry which is preliminary data.</text>
</comment>
<comment type="subcellular location">
    <subcellularLocation>
        <location evidence="1">Membrane</location>
        <topology evidence="1">Multi-pass membrane protein</topology>
    </subcellularLocation>
</comment>
<accession>A0AAE0VTP9</accession>
<organism evidence="9 10">
    <name type="scientific">Potamilus streckersoni</name>
    <dbReference type="NCBI Taxonomy" id="2493646"/>
    <lineage>
        <taxon>Eukaryota</taxon>
        <taxon>Metazoa</taxon>
        <taxon>Spiralia</taxon>
        <taxon>Lophotrochozoa</taxon>
        <taxon>Mollusca</taxon>
        <taxon>Bivalvia</taxon>
        <taxon>Autobranchia</taxon>
        <taxon>Heteroconchia</taxon>
        <taxon>Palaeoheterodonta</taxon>
        <taxon>Unionida</taxon>
        <taxon>Unionoidea</taxon>
        <taxon>Unionidae</taxon>
        <taxon>Ambleminae</taxon>
        <taxon>Lampsilini</taxon>
        <taxon>Potamilus</taxon>
    </lineage>
</organism>
<sequence>MSLKVSVGLFLFVLILGIQLVNAYSSTDVKTLITNIFTGYYNTVRPIDPQETAVSINVDFFLNGINEYDDDDNKLTTTAYLKIIWNDIALSSSWTPTNVPEVIVVQTAVWLPDITLLNGFNALTGLGSSRLYVTITKTGSTVTWIPLETFESQCQLDPTFFPWDKTKCDIKFIIWSNTNDKVIASIGSDGVNKTYYSENSEWALVSTSASTFTMNNHSGVSFSLTLKRKPFYYILTIVIPIIVLALMNIFVFLLPGSSREKMTYVATVFLAYALFMTIASQVIPKNSTKVSIMGVYILFVMFLSTIVTILTVMQLRFFHRPPQIPIPGCLQGFVKCTIKLQCRDCCVTREHVNVLWGGDTKRASKHDVQWPDVADALDFLFFLVFFLFVGVVTTACVVACGTGALLQ</sequence>
<dbReference type="CDD" id="cd18989">
    <property type="entry name" value="LGIC_ECD_cation"/>
    <property type="match status" value="1"/>
</dbReference>
<dbReference type="Gene3D" id="2.70.170.10">
    <property type="entry name" value="Neurotransmitter-gated ion-channel ligand-binding domain"/>
    <property type="match status" value="1"/>
</dbReference>
<feature type="transmembrane region" description="Helical" evidence="5">
    <location>
        <begin position="295"/>
        <end position="313"/>
    </location>
</feature>
<dbReference type="PANTHER" id="PTHR18945">
    <property type="entry name" value="NEUROTRANSMITTER GATED ION CHANNEL"/>
    <property type="match status" value="1"/>
</dbReference>
<dbReference type="GO" id="GO:0004888">
    <property type="term" value="F:transmembrane signaling receptor activity"/>
    <property type="evidence" value="ECO:0007669"/>
    <property type="project" value="InterPro"/>
</dbReference>